<comment type="caution">
    <text evidence="2">The sequence shown here is derived from an EMBL/GenBank/DDBJ whole genome shotgun (WGS) entry which is preliminary data.</text>
</comment>
<feature type="region of interest" description="Disordered" evidence="1">
    <location>
        <begin position="167"/>
        <end position="198"/>
    </location>
</feature>
<accession>R4XKY6</accession>
<organism evidence="2 3">
    <name type="scientific">Taphrina deformans (strain PYCC 5710 / ATCC 11124 / CBS 356.35 / IMI 108563 / JCM 9778 / NBRC 8474)</name>
    <name type="common">Peach leaf curl fungus</name>
    <name type="synonym">Lalaria deformans</name>
    <dbReference type="NCBI Taxonomy" id="1097556"/>
    <lineage>
        <taxon>Eukaryota</taxon>
        <taxon>Fungi</taxon>
        <taxon>Dikarya</taxon>
        <taxon>Ascomycota</taxon>
        <taxon>Taphrinomycotina</taxon>
        <taxon>Taphrinomycetes</taxon>
        <taxon>Taphrinales</taxon>
        <taxon>Taphrinaceae</taxon>
        <taxon>Taphrina</taxon>
    </lineage>
</organism>
<gene>
    <name evidence="2" type="ORF">TAPDE_004332</name>
</gene>
<dbReference type="EMBL" id="CAHR02000192">
    <property type="protein sequence ID" value="CCG83979.1"/>
    <property type="molecule type" value="Genomic_DNA"/>
</dbReference>
<evidence type="ECO:0000313" key="2">
    <source>
        <dbReference type="EMBL" id="CCG83979.1"/>
    </source>
</evidence>
<dbReference type="AlphaFoldDB" id="R4XKY6"/>
<proteinExistence type="predicted"/>
<feature type="compositionally biased region" description="Low complexity" evidence="1">
    <location>
        <begin position="180"/>
        <end position="198"/>
    </location>
</feature>
<keyword evidence="3" id="KW-1185">Reference proteome</keyword>
<reference evidence="2 3" key="1">
    <citation type="journal article" date="2013" name="MBio">
        <title>Genome sequencing of the plant pathogen Taphrina deformans, the causal agent of peach leaf curl.</title>
        <authorList>
            <person name="Cisse O.H."/>
            <person name="Almeida J.M.G.C.F."/>
            <person name="Fonseca A."/>
            <person name="Kumar A.A."/>
            <person name="Salojaervi J."/>
            <person name="Overmyer K."/>
            <person name="Hauser P.M."/>
            <person name="Pagni M."/>
        </authorList>
    </citation>
    <scope>NUCLEOTIDE SEQUENCE [LARGE SCALE GENOMIC DNA]</scope>
    <source>
        <strain evidence="3">PYCC 5710 / ATCC 11124 / CBS 356.35 / IMI 108563 / JCM 9778 / NBRC 8474</strain>
    </source>
</reference>
<protein>
    <submittedName>
        <fullName evidence="2">Uncharacterized protein</fullName>
    </submittedName>
</protein>
<dbReference type="Proteomes" id="UP000013776">
    <property type="component" value="Unassembled WGS sequence"/>
</dbReference>
<dbReference type="VEuPathDB" id="FungiDB:TAPDE_004332"/>
<name>R4XKY6_TAPDE</name>
<sequence length="226" mass="24535">MFVKTIATIELDAQERTISTCKECKLYITTKSLIVYTSAKSTTIKNSESPKVFLYNHDNAVLVVIDTSTSRRGSLVSIAVPSSTRQQLESLLSSWHIQTLQETSRPDVGGLEVSALVSFLASLDFYLDASGIPMDVSCPDWFDTDADLIFSPARKSKTGLGGATRRLSGLFSRSTPPPASSSSDSSPLLRRRGSSGSSWGGIVTFKSSKGVHVKDIFTLTRMKRGK</sequence>
<evidence type="ECO:0000256" key="1">
    <source>
        <dbReference type="SAM" id="MobiDB-lite"/>
    </source>
</evidence>
<evidence type="ECO:0000313" key="3">
    <source>
        <dbReference type="Proteomes" id="UP000013776"/>
    </source>
</evidence>